<dbReference type="EMBL" id="WUUL01000003">
    <property type="protein sequence ID" value="MXQ53159.1"/>
    <property type="molecule type" value="Genomic_DNA"/>
</dbReference>
<evidence type="ECO:0000313" key="2">
    <source>
        <dbReference type="Proteomes" id="UP000430692"/>
    </source>
</evidence>
<name>A0A6I4VNE3_9BACL</name>
<evidence type="ECO:0000313" key="1">
    <source>
        <dbReference type="EMBL" id="MXQ53159.1"/>
    </source>
</evidence>
<reference evidence="1 2" key="1">
    <citation type="submission" date="2019-12" db="EMBL/GenBank/DDBJ databases">
        <title>Whole-genome analyses of novel actinobacteria.</title>
        <authorList>
            <person name="Sahin N."/>
            <person name="Saygin H."/>
        </authorList>
    </citation>
    <scope>NUCLEOTIDE SEQUENCE [LARGE SCALE GENOMIC DNA]</scope>
    <source>
        <strain evidence="1 2">KC615</strain>
    </source>
</reference>
<keyword evidence="2" id="KW-1185">Reference proteome</keyword>
<comment type="caution">
    <text evidence="1">The sequence shown here is derived from an EMBL/GenBank/DDBJ whole genome shotgun (WGS) entry which is preliminary data.</text>
</comment>
<dbReference type="RefSeq" id="WP_160800524.1">
    <property type="nucleotide sequence ID" value="NZ_WUUL01000003.1"/>
</dbReference>
<dbReference type="AlphaFoldDB" id="A0A6I4VNE3"/>
<dbReference type="Proteomes" id="UP000430692">
    <property type="component" value="Unassembled WGS sequence"/>
</dbReference>
<accession>A0A6I4VNE3</accession>
<proteinExistence type="predicted"/>
<protein>
    <submittedName>
        <fullName evidence="1">Uncharacterized protein</fullName>
    </submittedName>
</protein>
<organism evidence="1 2">
    <name type="scientific">Shimazuella alba</name>
    <dbReference type="NCBI Taxonomy" id="2690964"/>
    <lineage>
        <taxon>Bacteria</taxon>
        <taxon>Bacillati</taxon>
        <taxon>Bacillota</taxon>
        <taxon>Bacilli</taxon>
        <taxon>Bacillales</taxon>
        <taxon>Thermoactinomycetaceae</taxon>
        <taxon>Shimazuella</taxon>
    </lineage>
</organism>
<gene>
    <name evidence="1" type="ORF">GSM42_05310</name>
</gene>
<sequence length="75" mass="8788">MNQKLINDVENNLSKLDIKDQAQLMSFVIGYCTGAMRSKNKNDREFAEEFLKSLLDLMKQYNSIKQTQLLTRIKM</sequence>